<evidence type="ECO:0000259" key="1">
    <source>
        <dbReference type="Pfam" id="PF13640"/>
    </source>
</evidence>
<name>A0A934WZ73_9BACT</name>
<organism evidence="2 3">
    <name type="scientific">Marivirga aurantiaca</name>
    <dbReference type="NCBI Taxonomy" id="2802615"/>
    <lineage>
        <taxon>Bacteria</taxon>
        <taxon>Pseudomonadati</taxon>
        <taxon>Bacteroidota</taxon>
        <taxon>Cytophagia</taxon>
        <taxon>Cytophagales</taxon>
        <taxon>Marivirgaceae</taxon>
        <taxon>Marivirga</taxon>
    </lineage>
</organism>
<sequence>MGFIQSKHFSQEQVNLYKQEYQMSKPYHHVMIDDFLTEDVAKKLSQSFPADELFNRPKQDQHENKLEGDRFDLYPEIFSDLKKELAQPSFSKFIEEVTGIKDTFITDDAYGVGIQKGKKGSFEDVHIDFNIHPVKDVQRRLNLQLFLTPTWKAEWNGALEMWNDCVSKCKKAVSCRFNRALIFEVKDTSYYGYTKPLECPDTADRKVFSATFYSLKEQNDIPFHDTIFAETKEENQKLSFLASIRKALKVG</sequence>
<dbReference type="InterPro" id="IPR051842">
    <property type="entry name" value="uS12_prolyl_hydroxylase"/>
</dbReference>
<proteinExistence type="predicted"/>
<dbReference type="InterPro" id="IPR044862">
    <property type="entry name" value="Pro_4_hyd_alph_FE2OG_OXY"/>
</dbReference>
<dbReference type="AlphaFoldDB" id="A0A934WZ73"/>
<keyword evidence="3" id="KW-1185">Reference proteome</keyword>
<accession>A0A934WZ73</accession>
<gene>
    <name evidence="2" type="ORF">JKA74_11760</name>
</gene>
<evidence type="ECO:0000313" key="2">
    <source>
        <dbReference type="EMBL" id="MBK6265714.1"/>
    </source>
</evidence>
<dbReference type="Gene3D" id="2.60.120.620">
    <property type="entry name" value="q2cbj1_9rhob like domain"/>
    <property type="match status" value="1"/>
</dbReference>
<protein>
    <submittedName>
        <fullName evidence="2">2OG-Fe(II) oxygenase</fullName>
    </submittedName>
</protein>
<dbReference type="PANTHER" id="PTHR12117:SF0">
    <property type="entry name" value="PROLYL 3-HYDROXYLASE OGFOD1"/>
    <property type="match status" value="1"/>
</dbReference>
<dbReference type="PANTHER" id="PTHR12117">
    <property type="entry name" value="HISTONE ACETYLTRANSFERASE COMPLEX"/>
    <property type="match status" value="1"/>
</dbReference>
<comment type="caution">
    <text evidence="2">The sequence shown here is derived from an EMBL/GenBank/DDBJ whole genome shotgun (WGS) entry which is preliminary data.</text>
</comment>
<feature type="domain" description="Prolyl 4-hydroxylase alpha subunit Fe(2+) 2OG dioxygenase" evidence="1">
    <location>
        <begin position="118"/>
        <end position="199"/>
    </location>
</feature>
<dbReference type="Proteomes" id="UP000611723">
    <property type="component" value="Unassembled WGS sequence"/>
</dbReference>
<dbReference type="Pfam" id="PF13640">
    <property type="entry name" value="2OG-FeII_Oxy_3"/>
    <property type="match status" value="1"/>
</dbReference>
<evidence type="ECO:0000313" key="3">
    <source>
        <dbReference type="Proteomes" id="UP000611723"/>
    </source>
</evidence>
<dbReference type="RefSeq" id="WP_201431387.1">
    <property type="nucleotide sequence ID" value="NZ_JAEQBW010000004.1"/>
</dbReference>
<dbReference type="EMBL" id="JAEQBW010000004">
    <property type="protein sequence ID" value="MBK6265714.1"/>
    <property type="molecule type" value="Genomic_DNA"/>
</dbReference>
<reference evidence="2" key="1">
    <citation type="submission" date="2021-01" db="EMBL/GenBank/DDBJ databases">
        <title>Marivirga aurantiaca sp. nov., isolated from intertidal surface sediments.</title>
        <authorList>
            <person name="Zhang M."/>
        </authorList>
    </citation>
    <scope>NUCLEOTIDE SEQUENCE</scope>
    <source>
        <strain evidence="2">S37H4</strain>
    </source>
</reference>